<protein>
    <submittedName>
        <fullName evidence="1">Uncharacterized protein</fullName>
    </submittedName>
</protein>
<dbReference type="Gramene" id="rna-AYBTSS11_LOCUS23915">
    <property type="protein sequence ID" value="CAJ1971906.1"/>
    <property type="gene ID" value="gene-AYBTSS11_LOCUS23915"/>
</dbReference>
<keyword evidence="2" id="KW-1185">Reference proteome</keyword>
<dbReference type="Proteomes" id="UP001189624">
    <property type="component" value="Chromosome 8"/>
</dbReference>
<organism evidence="1 2">
    <name type="scientific">Sphenostylis stenocarpa</name>
    <dbReference type="NCBI Taxonomy" id="92480"/>
    <lineage>
        <taxon>Eukaryota</taxon>
        <taxon>Viridiplantae</taxon>
        <taxon>Streptophyta</taxon>
        <taxon>Embryophyta</taxon>
        <taxon>Tracheophyta</taxon>
        <taxon>Spermatophyta</taxon>
        <taxon>Magnoliopsida</taxon>
        <taxon>eudicotyledons</taxon>
        <taxon>Gunneridae</taxon>
        <taxon>Pentapetalae</taxon>
        <taxon>rosids</taxon>
        <taxon>fabids</taxon>
        <taxon>Fabales</taxon>
        <taxon>Fabaceae</taxon>
        <taxon>Papilionoideae</taxon>
        <taxon>50 kb inversion clade</taxon>
        <taxon>NPAAA clade</taxon>
        <taxon>indigoferoid/millettioid clade</taxon>
        <taxon>Phaseoleae</taxon>
        <taxon>Sphenostylis</taxon>
    </lineage>
</organism>
<evidence type="ECO:0000313" key="2">
    <source>
        <dbReference type="Proteomes" id="UP001189624"/>
    </source>
</evidence>
<accession>A0AA86SSL8</accession>
<name>A0AA86SSL8_9FABA</name>
<gene>
    <name evidence="1" type="ORF">AYBTSS11_LOCUS23915</name>
</gene>
<proteinExistence type="predicted"/>
<sequence>MFPCHVAANSNGCCLECPYIRIVLVGGDSKWYILTNATITKYSLTKDGKCHCIQLQTNQKPSWMQKSQIPASGLYDGNVLALARKLQQHIKFFILNF</sequence>
<dbReference type="AlphaFoldDB" id="A0AA86SSL8"/>
<reference evidence="1" key="1">
    <citation type="submission" date="2023-10" db="EMBL/GenBank/DDBJ databases">
        <authorList>
            <person name="Domelevo Entfellner J.-B."/>
        </authorList>
    </citation>
    <scope>NUCLEOTIDE SEQUENCE</scope>
</reference>
<evidence type="ECO:0000313" key="1">
    <source>
        <dbReference type="EMBL" id="CAJ1971906.1"/>
    </source>
</evidence>
<dbReference type="EMBL" id="OY731405">
    <property type="protein sequence ID" value="CAJ1971906.1"/>
    <property type="molecule type" value="Genomic_DNA"/>
</dbReference>